<proteinExistence type="predicted"/>
<reference evidence="2" key="1">
    <citation type="submission" date="2020-03" db="EMBL/GenBank/DDBJ databases">
        <title>The deep terrestrial virosphere.</title>
        <authorList>
            <person name="Holmfeldt K."/>
            <person name="Nilsson E."/>
            <person name="Simone D."/>
            <person name="Lopez-Fernandez M."/>
            <person name="Wu X."/>
            <person name="de Brujin I."/>
            <person name="Lundin D."/>
            <person name="Andersson A."/>
            <person name="Bertilsson S."/>
            <person name="Dopson M."/>
        </authorList>
    </citation>
    <scope>NUCLEOTIDE SEQUENCE</scope>
    <source>
        <strain evidence="2">TM448A00620</strain>
    </source>
</reference>
<feature type="coiled-coil region" evidence="1">
    <location>
        <begin position="142"/>
        <end position="169"/>
    </location>
</feature>
<dbReference type="EMBL" id="MT144035">
    <property type="protein sequence ID" value="QJA47202.1"/>
    <property type="molecule type" value="Genomic_DNA"/>
</dbReference>
<dbReference type="AlphaFoldDB" id="A0A6H1ZIA0"/>
<organism evidence="2">
    <name type="scientific">viral metagenome</name>
    <dbReference type="NCBI Taxonomy" id="1070528"/>
    <lineage>
        <taxon>unclassified sequences</taxon>
        <taxon>metagenomes</taxon>
        <taxon>organismal metagenomes</taxon>
    </lineage>
</organism>
<gene>
    <name evidence="2" type="ORF">TM448A00620_0004</name>
</gene>
<keyword evidence="1" id="KW-0175">Coiled coil</keyword>
<sequence>MSWGSALGTIGGGIGGFLLGGPFGALGGAKLGNTIGQGSKGKWGIDELLAATPLAASQFNIPGISSLLGMGGSGSSAATGYSEGGMSGYGLGSTASSAAGGGTMGNIWDWMKKNPIAMLVGMQMLGGALGGGEDRKMSETQRQYMQLQIQDKQKKMKEAEIARQALNRIMAQGPFARSIPDMSDLFKGAQ</sequence>
<name>A0A6H1ZIA0_9ZZZZ</name>
<evidence type="ECO:0000256" key="1">
    <source>
        <dbReference type="SAM" id="Coils"/>
    </source>
</evidence>
<evidence type="ECO:0000313" key="2">
    <source>
        <dbReference type="EMBL" id="QJA47202.1"/>
    </source>
</evidence>
<accession>A0A6H1ZIA0</accession>
<protein>
    <submittedName>
        <fullName evidence="2">Uncharacterized protein</fullName>
    </submittedName>
</protein>